<evidence type="ECO:0000256" key="4">
    <source>
        <dbReference type="ARBA" id="ARBA00022605"/>
    </source>
</evidence>
<feature type="binding site" evidence="8">
    <location>
        <begin position="204"/>
        <end position="205"/>
    </location>
    <ligand>
        <name>substrate</name>
    </ligand>
</feature>
<dbReference type="OrthoDB" id="9805408at2"/>
<dbReference type="PROSITE" id="PS01326">
    <property type="entry name" value="DAP_EPIMERASE"/>
    <property type="match status" value="1"/>
</dbReference>
<evidence type="ECO:0000256" key="7">
    <source>
        <dbReference type="ARBA" id="ARBA00051712"/>
    </source>
</evidence>
<dbReference type="HAMAP" id="MF_00197">
    <property type="entry name" value="DAP_epimerase"/>
    <property type="match status" value="1"/>
</dbReference>
<feature type="active site" description="Proton acceptor" evidence="8">
    <location>
        <position position="214"/>
    </location>
</feature>
<dbReference type="Pfam" id="PF01678">
    <property type="entry name" value="DAP_epimerase"/>
    <property type="match status" value="2"/>
</dbReference>
<evidence type="ECO:0000256" key="5">
    <source>
        <dbReference type="ARBA" id="ARBA00023154"/>
    </source>
</evidence>
<evidence type="ECO:0000256" key="8">
    <source>
        <dbReference type="HAMAP-Rule" id="MF_00197"/>
    </source>
</evidence>
<name>A0A4V3CRS9_9FIRM</name>
<comment type="caution">
    <text evidence="10">The sequence shown here is derived from an EMBL/GenBank/DDBJ whole genome shotgun (WGS) entry which is preliminary data.</text>
</comment>
<comment type="subunit">
    <text evidence="8">Homodimer.</text>
</comment>
<evidence type="ECO:0000313" key="11">
    <source>
        <dbReference type="Proteomes" id="UP000295500"/>
    </source>
</evidence>
<dbReference type="PANTHER" id="PTHR31689:SF0">
    <property type="entry name" value="DIAMINOPIMELATE EPIMERASE"/>
    <property type="match status" value="1"/>
</dbReference>
<evidence type="ECO:0000256" key="2">
    <source>
        <dbReference type="ARBA" id="ARBA00010219"/>
    </source>
</evidence>
<feature type="binding site" evidence="8">
    <location>
        <position position="11"/>
    </location>
    <ligand>
        <name>substrate</name>
    </ligand>
</feature>
<feature type="active site" description="Proton donor" evidence="8">
    <location>
        <position position="74"/>
    </location>
</feature>
<reference evidence="10 11" key="1">
    <citation type="submission" date="2019-03" db="EMBL/GenBank/DDBJ databases">
        <title>Genomic Encyclopedia of Type Strains, Phase IV (KMG-IV): sequencing the most valuable type-strain genomes for metagenomic binning, comparative biology and taxonomic classification.</title>
        <authorList>
            <person name="Goeker M."/>
        </authorList>
    </citation>
    <scope>NUCLEOTIDE SEQUENCE [LARGE SCALE GENOMIC DNA]</scope>
    <source>
        <strain evidence="10 11">DSM 28287</strain>
    </source>
</reference>
<dbReference type="GO" id="GO:0008837">
    <property type="term" value="F:diaminopimelate epimerase activity"/>
    <property type="evidence" value="ECO:0007669"/>
    <property type="project" value="UniProtKB-UniRule"/>
</dbReference>
<dbReference type="Proteomes" id="UP000295500">
    <property type="component" value="Unassembled WGS sequence"/>
</dbReference>
<proteinExistence type="inferred from homology"/>
<keyword evidence="4 8" id="KW-0028">Amino-acid biosynthesis</keyword>
<keyword evidence="8" id="KW-0963">Cytoplasm</keyword>
<dbReference type="SUPFAM" id="SSF54506">
    <property type="entry name" value="Diaminopimelate epimerase-like"/>
    <property type="match status" value="2"/>
</dbReference>
<feature type="binding site" evidence="8">
    <location>
        <begin position="215"/>
        <end position="216"/>
    </location>
    <ligand>
        <name>substrate</name>
    </ligand>
</feature>
<dbReference type="AlphaFoldDB" id="A0A4V3CRS9"/>
<feature type="binding site" evidence="8">
    <location>
        <position position="186"/>
    </location>
    <ligand>
        <name>substrate</name>
    </ligand>
</feature>
<feature type="binding site" evidence="8">
    <location>
        <begin position="75"/>
        <end position="76"/>
    </location>
    <ligand>
        <name>substrate</name>
    </ligand>
</feature>
<organism evidence="10 11">
    <name type="scientific">Aminicella lysinilytica</name>
    <dbReference type="NCBI Taxonomy" id="433323"/>
    <lineage>
        <taxon>Bacteria</taxon>
        <taxon>Bacillati</taxon>
        <taxon>Bacillota</taxon>
        <taxon>Clostridia</taxon>
        <taxon>Peptostreptococcales</taxon>
        <taxon>Anaerovoracaceae</taxon>
        <taxon>Aminicella</taxon>
    </lineage>
</organism>
<dbReference type="UniPathway" id="UPA00034">
    <property type="reaction ID" value="UER00025"/>
</dbReference>
<comment type="subcellular location">
    <subcellularLocation>
        <location evidence="8">Cytoplasm</location>
    </subcellularLocation>
</comment>
<protein>
    <recommendedName>
        <fullName evidence="3 8">Diaminopimelate epimerase</fullName>
        <shortName evidence="8">DAP epimerase</shortName>
        <ecNumber evidence="3 8">5.1.1.7</ecNumber>
    </recommendedName>
    <alternativeName>
        <fullName evidence="8">PLP-independent amino acid racemase</fullName>
    </alternativeName>
</protein>
<evidence type="ECO:0000256" key="1">
    <source>
        <dbReference type="ARBA" id="ARBA00005196"/>
    </source>
</evidence>
<evidence type="ECO:0000256" key="9">
    <source>
        <dbReference type="PROSITE-ProRule" id="PRU10125"/>
    </source>
</evidence>
<dbReference type="Gene3D" id="3.10.310.10">
    <property type="entry name" value="Diaminopimelate Epimerase, Chain A, domain 1"/>
    <property type="match status" value="2"/>
</dbReference>
<dbReference type="PANTHER" id="PTHR31689">
    <property type="entry name" value="DIAMINOPIMELATE EPIMERASE, CHLOROPLASTIC"/>
    <property type="match status" value="1"/>
</dbReference>
<comment type="catalytic activity">
    <reaction evidence="7 8">
        <text>(2S,6S)-2,6-diaminopimelate = meso-2,6-diaminopimelate</text>
        <dbReference type="Rhea" id="RHEA:15393"/>
        <dbReference type="ChEBI" id="CHEBI:57609"/>
        <dbReference type="ChEBI" id="CHEBI:57791"/>
        <dbReference type="EC" id="5.1.1.7"/>
    </reaction>
</comment>
<sequence length="278" mass="30412">MKFTKMHGAGNDFIIIDNREENLTPERASYVAKTLCQRRLSIGADGMMLVDAAQAGGDYRMTFYNSDGSLGEMCGNGARCIARYGFERGLAGETQHIETTAGMVKGWRQTERQYKVRLNDVTKLQLVKNVTAAGGQECACSYIELGDPPLPHAAVEIEGLEKADRDKLRTLGRDLRNSPDFPKGANINFYDIIGEDLVRELTYERGVEDFTYACGTGTGSMVAALTIMGRVSGNNVKVLVPGGELFITIERDGDRVTDVYLTGPTNFVAEGTVLDEDL</sequence>
<dbReference type="InterPro" id="IPR001653">
    <property type="entry name" value="DAP_epimerase_DapF"/>
</dbReference>
<dbReference type="GO" id="GO:0005829">
    <property type="term" value="C:cytosol"/>
    <property type="evidence" value="ECO:0007669"/>
    <property type="project" value="TreeGrafter"/>
</dbReference>
<feature type="active site" evidence="9">
    <location>
        <position position="74"/>
    </location>
</feature>
<feature type="site" description="Could be important to modulate the pK values of the two catalytic cysteine residues" evidence="8">
    <location>
        <position position="204"/>
    </location>
</feature>
<feature type="binding site" evidence="8">
    <location>
        <position position="65"/>
    </location>
    <ligand>
        <name>substrate</name>
    </ligand>
</feature>
<feature type="site" description="Could be important to modulate the pK values of the two catalytic cysteine residues" evidence="8">
    <location>
        <position position="152"/>
    </location>
</feature>
<keyword evidence="6 8" id="KW-0413">Isomerase</keyword>
<keyword evidence="11" id="KW-1185">Reference proteome</keyword>
<dbReference type="RefSeq" id="WP_133528101.1">
    <property type="nucleotide sequence ID" value="NZ_SNXO01000009.1"/>
</dbReference>
<comment type="caution">
    <text evidence="8">Lacks conserved residue(s) required for the propagation of feature annotation.</text>
</comment>
<dbReference type="InterPro" id="IPR018510">
    <property type="entry name" value="DAP_epimerase_AS"/>
</dbReference>
<comment type="pathway">
    <text evidence="1 8">Amino-acid biosynthesis; L-lysine biosynthesis via DAP pathway; DL-2,6-diaminopimelate from LL-2,6-diaminopimelate: step 1/1.</text>
</comment>
<evidence type="ECO:0000256" key="6">
    <source>
        <dbReference type="ARBA" id="ARBA00023235"/>
    </source>
</evidence>
<comment type="function">
    <text evidence="8">Catalyzes the stereoinversion of LL-2,6-diaminopimelate (L,L-DAP) to meso-diaminopimelate (meso-DAP), a precursor of L-lysine and an essential component of the bacterial peptidoglycan.</text>
</comment>
<dbReference type="NCBIfam" id="TIGR00652">
    <property type="entry name" value="DapF"/>
    <property type="match status" value="1"/>
</dbReference>
<dbReference type="EC" id="5.1.1.7" evidence="3 8"/>
<gene>
    <name evidence="8" type="primary">dapF</name>
    <name evidence="10" type="ORF">EV211_10952</name>
</gene>
<accession>A0A4V3CRS9</accession>
<dbReference type="GO" id="GO:0009089">
    <property type="term" value="P:lysine biosynthetic process via diaminopimelate"/>
    <property type="evidence" value="ECO:0007669"/>
    <property type="project" value="UniProtKB-UniRule"/>
</dbReference>
<comment type="similarity">
    <text evidence="2 8">Belongs to the diaminopimelate epimerase family.</text>
</comment>
<dbReference type="EMBL" id="SNXO01000009">
    <property type="protein sequence ID" value="TDP57942.1"/>
    <property type="molecule type" value="Genomic_DNA"/>
</dbReference>
<keyword evidence="5 8" id="KW-0457">Lysine biosynthesis</keyword>
<evidence type="ECO:0000256" key="3">
    <source>
        <dbReference type="ARBA" id="ARBA00013080"/>
    </source>
</evidence>
<evidence type="ECO:0000313" key="10">
    <source>
        <dbReference type="EMBL" id="TDP57942.1"/>
    </source>
</evidence>